<dbReference type="RefSeq" id="WP_193497099.1">
    <property type="nucleotide sequence ID" value="NZ_CP063169.1"/>
</dbReference>
<dbReference type="SUPFAM" id="SSF51161">
    <property type="entry name" value="Trimeric LpxA-like enzymes"/>
    <property type="match status" value="1"/>
</dbReference>
<dbReference type="GO" id="GO:0005829">
    <property type="term" value="C:cytosol"/>
    <property type="evidence" value="ECO:0007669"/>
    <property type="project" value="TreeGrafter"/>
</dbReference>
<evidence type="ECO:0000313" key="6">
    <source>
        <dbReference type="Proteomes" id="UP000593758"/>
    </source>
</evidence>
<keyword evidence="6" id="KW-1185">Reference proteome</keyword>
<dbReference type="InterPro" id="IPR011004">
    <property type="entry name" value="Trimer_LpxA-like_sf"/>
</dbReference>
<gene>
    <name evidence="5" type="ORF">IM660_17795</name>
</gene>
<dbReference type="PROSITE" id="PS00101">
    <property type="entry name" value="HEXAPEP_TRANSFERASES"/>
    <property type="match status" value="1"/>
</dbReference>
<comment type="similarity">
    <text evidence="1">Belongs to the transferase hexapeptide repeat family.</text>
</comment>
<keyword evidence="5" id="KW-0012">Acyltransferase</keyword>
<dbReference type="InterPro" id="IPR051159">
    <property type="entry name" value="Hexapeptide_acetyltransf"/>
</dbReference>
<accession>A0A7M1SS71</accession>
<dbReference type="Gene3D" id="2.160.10.10">
    <property type="entry name" value="Hexapeptide repeat proteins"/>
    <property type="match status" value="1"/>
</dbReference>
<dbReference type="CDD" id="cd04647">
    <property type="entry name" value="LbH_MAT_like"/>
    <property type="match status" value="1"/>
</dbReference>
<sequence length="593" mass="63719">MSETRTGIETNPFDRDHYDYSSWFFWVEASEEQKAEQLAQQEQFLRVRPDSSIGERCFISPLAAIQVETLTLGRSSYISGHAYLTGTLLTGPNCTINPFCVIRGNIRLGHSVRIGAHTSMLAFNHTITDPDLPVFKQPTSQRGITIGDDVWIGSHVMVLDGITIGDRAVVGAGSIVTKDVPAGAIVAGNPATVRKWRVPELAPPTAASVPSSGPVPSGGPVSSGGPVPSGDPALAEQLRAFDQMVREQAEEVLARSWDAATGRYVDAPGHAPSVRAHCDAIEVAAYLTGDVPSQLSREEHVAWLRGLQDPASGMIAELDASGHPGPRVTDLSVDDAHYHVLCVGYALEVLGSSLPHPIHAVDELGADGVIALLDSLPWRGSPWRSSNVADMLGTAVLWNTRAGTPHSAATAAGLFGWLHTHVDPRTGMWGADDPRSGRLETVNGFYRTARGSFAQFGLPLPHPERVVDTVLAHAQDARYFAADRQNACNVLDVAHPLWLAGRMSDYRQQEIRQVAARLLADALSHWRPGEGFAFAADSGTGRDPLAETPGLRGTEMWLAIVWYLADLLGVSRSLSYRPAGVHRPEPAGSLTSQ</sequence>
<dbReference type="InterPro" id="IPR001451">
    <property type="entry name" value="Hexapep"/>
</dbReference>
<name>A0A7M1SS71_9MICO</name>
<keyword evidence="2 5" id="KW-0808">Transferase</keyword>
<feature type="region of interest" description="Disordered" evidence="4">
    <location>
        <begin position="204"/>
        <end position="233"/>
    </location>
</feature>
<dbReference type="Pfam" id="PF00132">
    <property type="entry name" value="Hexapep"/>
    <property type="match status" value="1"/>
</dbReference>
<evidence type="ECO:0000256" key="4">
    <source>
        <dbReference type="SAM" id="MobiDB-lite"/>
    </source>
</evidence>
<organism evidence="5 6">
    <name type="scientific">Ruania alkalisoli</name>
    <dbReference type="NCBI Taxonomy" id="2779775"/>
    <lineage>
        <taxon>Bacteria</taxon>
        <taxon>Bacillati</taxon>
        <taxon>Actinomycetota</taxon>
        <taxon>Actinomycetes</taxon>
        <taxon>Micrococcales</taxon>
        <taxon>Ruaniaceae</taxon>
        <taxon>Ruania</taxon>
    </lineage>
</organism>
<proteinExistence type="inferred from homology"/>
<reference evidence="5 6" key="1">
    <citation type="submission" date="2020-10" db="EMBL/GenBank/DDBJ databases">
        <title>Haloactinobacterium sp. RN3S43, a bacterium isolated from saline soil.</title>
        <authorList>
            <person name="Sun J.-Q."/>
        </authorList>
    </citation>
    <scope>NUCLEOTIDE SEQUENCE [LARGE SCALE GENOMIC DNA]</scope>
    <source>
        <strain evidence="5 6">RN3S43</strain>
    </source>
</reference>
<dbReference type="Proteomes" id="UP000593758">
    <property type="component" value="Chromosome"/>
</dbReference>
<dbReference type="PANTHER" id="PTHR23416:SF23">
    <property type="entry name" value="ACETYLTRANSFERASE C18B11.09C-RELATED"/>
    <property type="match status" value="1"/>
</dbReference>
<dbReference type="KEGG" id="halt:IM660_17795"/>
<dbReference type="GO" id="GO:0008374">
    <property type="term" value="F:O-acyltransferase activity"/>
    <property type="evidence" value="ECO:0007669"/>
    <property type="project" value="TreeGrafter"/>
</dbReference>
<dbReference type="EMBL" id="CP063169">
    <property type="protein sequence ID" value="QOR70418.1"/>
    <property type="molecule type" value="Genomic_DNA"/>
</dbReference>
<evidence type="ECO:0000256" key="3">
    <source>
        <dbReference type="ARBA" id="ARBA00022737"/>
    </source>
</evidence>
<dbReference type="PANTHER" id="PTHR23416">
    <property type="entry name" value="SIALIC ACID SYNTHASE-RELATED"/>
    <property type="match status" value="1"/>
</dbReference>
<dbReference type="AlphaFoldDB" id="A0A7M1SS71"/>
<evidence type="ECO:0000256" key="1">
    <source>
        <dbReference type="ARBA" id="ARBA00007274"/>
    </source>
</evidence>
<evidence type="ECO:0000256" key="2">
    <source>
        <dbReference type="ARBA" id="ARBA00022679"/>
    </source>
</evidence>
<dbReference type="InterPro" id="IPR018357">
    <property type="entry name" value="Hexapep_transf_CS"/>
</dbReference>
<protein>
    <submittedName>
        <fullName evidence="5">Acyltransferase</fullName>
    </submittedName>
</protein>
<feature type="compositionally biased region" description="Low complexity" evidence="4">
    <location>
        <begin position="208"/>
        <end position="230"/>
    </location>
</feature>
<evidence type="ECO:0000313" key="5">
    <source>
        <dbReference type="EMBL" id="QOR70418.1"/>
    </source>
</evidence>
<keyword evidence="3" id="KW-0677">Repeat</keyword>